<sequence>MPVDAPPDAALDDVPPEEQQMGVTRLARRVFVAFILTFAIARSIVLLMAFGTMRDFYLRFGQTHVHHLNYGIFILSGVGAYLIFLRPDSRGLARAAILYGVGLALTFDEFGMWLHLDDVYWQRASFDAMVLIAAILGLIIAAPTARRFRLRHWIWTLAVTTAIVFFLTLLMQPFQRLHQRLAPWLRNGGRAPAAGSPIPDSARGLPDQPPAGPSQRINR</sequence>
<accession>A0A538T2K9</accession>
<comment type="caution">
    <text evidence="3">The sequence shown here is derived from an EMBL/GenBank/DDBJ whole genome shotgun (WGS) entry which is preliminary data.</text>
</comment>
<name>A0A538T2K9_UNCEI</name>
<dbReference type="AlphaFoldDB" id="A0A538T2K9"/>
<feature type="transmembrane region" description="Helical" evidence="2">
    <location>
        <begin position="65"/>
        <end position="84"/>
    </location>
</feature>
<gene>
    <name evidence="3" type="ORF">E6K76_09490</name>
</gene>
<keyword evidence="2" id="KW-0472">Membrane</keyword>
<evidence type="ECO:0000313" key="3">
    <source>
        <dbReference type="EMBL" id="TMQ57853.1"/>
    </source>
</evidence>
<protein>
    <submittedName>
        <fullName evidence="3">Uncharacterized protein</fullName>
    </submittedName>
</protein>
<evidence type="ECO:0000256" key="1">
    <source>
        <dbReference type="SAM" id="MobiDB-lite"/>
    </source>
</evidence>
<evidence type="ECO:0000256" key="2">
    <source>
        <dbReference type="SAM" id="Phobius"/>
    </source>
</evidence>
<keyword evidence="2" id="KW-1133">Transmembrane helix</keyword>
<feature type="transmembrane region" description="Helical" evidence="2">
    <location>
        <begin position="96"/>
        <end position="114"/>
    </location>
</feature>
<feature type="region of interest" description="Disordered" evidence="1">
    <location>
        <begin position="192"/>
        <end position="219"/>
    </location>
</feature>
<organism evidence="3 4">
    <name type="scientific">Eiseniibacteriota bacterium</name>
    <dbReference type="NCBI Taxonomy" id="2212470"/>
    <lineage>
        <taxon>Bacteria</taxon>
        <taxon>Candidatus Eiseniibacteriota</taxon>
    </lineage>
</organism>
<reference evidence="3 4" key="1">
    <citation type="journal article" date="2019" name="Nat. Microbiol.">
        <title>Mediterranean grassland soil C-N compound turnover is dependent on rainfall and depth, and is mediated by genomically divergent microorganisms.</title>
        <authorList>
            <person name="Diamond S."/>
            <person name="Andeer P.F."/>
            <person name="Li Z."/>
            <person name="Crits-Christoph A."/>
            <person name="Burstein D."/>
            <person name="Anantharaman K."/>
            <person name="Lane K.R."/>
            <person name="Thomas B.C."/>
            <person name="Pan C."/>
            <person name="Northen T.R."/>
            <person name="Banfield J.F."/>
        </authorList>
    </citation>
    <scope>NUCLEOTIDE SEQUENCE [LARGE SCALE GENOMIC DNA]</scope>
    <source>
        <strain evidence="3">WS_6</strain>
    </source>
</reference>
<keyword evidence="2" id="KW-0812">Transmembrane</keyword>
<feature type="transmembrane region" description="Helical" evidence="2">
    <location>
        <begin position="153"/>
        <end position="171"/>
    </location>
</feature>
<proteinExistence type="predicted"/>
<dbReference type="Proteomes" id="UP000316852">
    <property type="component" value="Unassembled WGS sequence"/>
</dbReference>
<feature type="transmembrane region" description="Helical" evidence="2">
    <location>
        <begin position="120"/>
        <end position="141"/>
    </location>
</feature>
<feature type="transmembrane region" description="Helical" evidence="2">
    <location>
        <begin position="30"/>
        <end position="53"/>
    </location>
</feature>
<evidence type="ECO:0000313" key="4">
    <source>
        <dbReference type="Proteomes" id="UP000316852"/>
    </source>
</evidence>
<dbReference type="EMBL" id="VBOW01000048">
    <property type="protein sequence ID" value="TMQ57853.1"/>
    <property type="molecule type" value="Genomic_DNA"/>
</dbReference>